<feature type="domain" description="Alcohol dehydrogenase iron-type/glycerol dehydrogenase GldA" evidence="5">
    <location>
        <begin position="11"/>
        <end position="181"/>
    </location>
</feature>
<dbReference type="GO" id="GO:0046872">
    <property type="term" value="F:metal ion binding"/>
    <property type="evidence" value="ECO:0007669"/>
    <property type="project" value="InterPro"/>
</dbReference>
<name>A0AAP2DTC4_9BACT</name>
<dbReference type="SUPFAM" id="SSF56796">
    <property type="entry name" value="Dehydroquinate synthase-like"/>
    <property type="match status" value="1"/>
</dbReference>
<dbReference type="GO" id="GO:0004022">
    <property type="term" value="F:alcohol dehydrogenase (NAD+) activity"/>
    <property type="evidence" value="ECO:0007669"/>
    <property type="project" value="TreeGrafter"/>
</dbReference>
<accession>A0AAP2DTC4</accession>
<dbReference type="PANTHER" id="PTHR11496:SF102">
    <property type="entry name" value="ALCOHOL DEHYDROGENASE 4"/>
    <property type="match status" value="1"/>
</dbReference>
<evidence type="ECO:0000256" key="1">
    <source>
        <dbReference type="ARBA" id="ARBA00001962"/>
    </source>
</evidence>
<dbReference type="PROSITE" id="PS00913">
    <property type="entry name" value="ADH_IRON_1"/>
    <property type="match status" value="1"/>
</dbReference>
<keyword evidence="8" id="KW-1185">Reference proteome</keyword>
<protein>
    <submittedName>
        <fullName evidence="7">Iron-containing alcohol dehydrogenase</fullName>
    </submittedName>
</protein>
<evidence type="ECO:0000313" key="7">
    <source>
        <dbReference type="EMBL" id="MBT1707165.1"/>
    </source>
</evidence>
<organism evidence="7 8">
    <name type="scientific">Dawidia cretensis</name>
    <dbReference type="NCBI Taxonomy" id="2782350"/>
    <lineage>
        <taxon>Bacteria</taxon>
        <taxon>Pseudomonadati</taxon>
        <taxon>Bacteroidota</taxon>
        <taxon>Cytophagia</taxon>
        <taxon>Cytophagales</taxon>
        <taxon>Chryseotaleaceae</taxon>
        <taxon>Dawidia</taxon>
    </lineage>
</organism>
<evidence type="ECO:0000259" key="5">
    <source>
        <dbReference type="Pfam" id="PF00465"/>
    </source>
</evidence>
<evidence type="ECO:0000313" key="8">
    <source>
        <dbReference type="Proteomes" id="UP001319080"/>
    </source>
</evidence>
<evidence type="ECO:0000259" key="6">
    <source>
        <dbReference type="Pfam" id="PF25137"/>
    </source>
</evidence>
<keyword evidence="4" id="KW-0520">NAD</keyword>
<dbReference type="Pfam" id="PF25137">
    <property type="entry name" value="ADH_Fe_C"/>
    <property type="match status" value="1"/>
</dbReference>
<dbReference type="Proteomes" id="UP001319080">
    <property type="component" value="Unassembled WGS sequence"/>
</dbReference>
<feature type="domain" description="Fe-containing alcohol dehydrogenase-like C-terminal" evidence="6">
    <location>
        <begin position="192"/>
        <end position="388"/>
    </location>
</feature>
<comment type="cofactor">
    <cofactor evidence="1">
        <name>Fe cation</name>
        <dbReference type="ChEBI" id="CHEBI:24875"/>
    </cofactor>
</comment>
<evidence type="ECO:0000256" key="3">
    <source>
        <dbReference type="ARBA" id="ARBA00023002"/>
    </source>
</evidence>
<dbReference type="Gene3D" id="3.40.50.1970">
    <property type="match status" value="1"/>
</dbReference>
<dbReference type="Pfam" id="PF00465">
    <property type="entry name" value="Fe-ADH"/>
    <property type="match status" value="1"/>
</dbReference>
<dbReference type="EMBL" id="JAHESE010000001">
    <property type="protein sequence ID" value="MBT1707165.1"/>
    <property type="molecule type" value="Genomic_DNA"/>
</dbReference>
<dbReference type="InterPro" id="IPR018211">
    <property type="entry name" value="ADH_Fe_CS"/>
</dbReference>
<keyword evidence="3" id="KW-0560">Oxidoreductase</keyword>
<dbReference type="InterPro" id="IPR001670">
    <property type="entry name" value="ADH_Fe/GldA"/>
</dbReference>
<dbReference type="AlphaFoldDB" id="A0AAP2DTC4"/>
<proteinExistence type="inferred from homology"/>
<reference evidence="7 8" key="1">
    <citation type="submission" date="2021-05" db="EMBL/GenBank/DDBJ databases">
        <title>A Polyphasic approach of four new species of the genus Ohtaekwangia: Ohtaekwangia histidinii sp. nov., Ohtaekwangia cretensis sp. nov., Ohtaekwangia indiensis sp. nov., Ohtaekwangia reichenbachii sp. nov. from diverse environment.</title>
        <authorList>
            <person name="Octaviana S."/>
        </authorList>
    </citation>
    <scope>NUCLEOTIDE SEQUENCE [LARGE SCALE GENOMIC DNA]</scope>
    <source>
        <strain evidence="7 8">PWU5</strain>
    </source>
</reference>
<dbReference type="InterPro" id="IPR039697">
    <property type="entry name" value="Alcohol_dehydrogenase_Fe"/>
</dbReference>
<comment type="caution">
    <text evidence="7">The sequence shown here is derived from an EMBL/GenBank/DDBJ whole genome shotgun (WGS) entry which is preliminary data.</text>
</comment>
<evidence type="ECO:0000256" key="4">
    <source>
        <dbReference type="ARBA" id="ARBA00023027"/>
    </source>
</evidence>
<comment type="similarity">
    <text evidence="2">Belongs to the iron-containing alcohol dehydrogenase family.</text>
</comment>
<sequence>MNGFTFAATPQLHFGAGKISMLSGITQTYGNNVLLVTGAQAFERLPWGASIRQQLDVPEREVLHYRIDGEPTPTMIDDAVRRYAGQGIHVVVAIGGGSVLDAGKAISAMLPLNEPVKDYLEGVGTRATHPGVKIPFIAVPTTAGTGSEATKNAVISEVGEHGYKRSLRHNNFVPDVALIDPILTVTCPPATTAASGMDAFTQLLESYLSTAATPLTDAWAMEGLQHVAKALPTAYQHGDNIEARSSMALAACLSGVTLANAGLGVVHGYASAVGGYVAIPHGVVCSTLMTAANRVTVRKLLAGGGEEALGRYAAVGKLFTGQSSKSDRYYIDHLLTTIETWAADMQIPGLGAYGVTRADVGRMVAVTDNKNNPVKLNAEELAEVLEDSL</sequence>
<dbReference type="RefSeq" id="WP_254082740.1">
    <property type="nucleotide sequence ID" value="NZ_JAHESE010000001.1"/>
</dbReference>
<dbReference type="CDD" id="cd08183">
    <property type="entry name" value="Fe-ADH-like"/>
    <property type="match status" value="1"/>
</dbReference>
<dbReference type="InterPro" id="IPR056798">
    <property type="entry name" value="ADH_Fe_C"/>
</dbReference>
<dbReference type="Gene3D" id="1.20.1090.10">
    <property type="entry name" value="Dehydroquinate synthase-like - alpha domain"/>
    <property type="match status" value="1"/>
</dbReference>
<gene>
    <name evidence="7" type="ORF">KK062_02970</name>
</gene>
<dbReference type="PANTHER" id="PTHR11496">
    <property type="entry name" value="ALCOHOL DEHYDROGENASE"/>
    <property type="match status" value="1"/>
</dbReference>
<evidence type="ECO:0000256" key="2">
    <source>
        <dbReference type="ARBA" id="ARBA00007358"/>
    </source>
</evidence>
<dbReference type="FunFam" id="3.40.50.1970:FF:000003">
    <property type="entry name" value="Alcohol dehydrogenase, iron-containing"/>
    <property type="match status" value="1"/>
</dbReference>